<reference evidence="2 3" key="1">
    <citation type="submission" date="2019-09" db="EMBL/GenBank/DDBJ databases">
        <title>A chromosome-level genome assembly of the Chinese tupelo Nyssa sinensis.</title>
        <authorList>
            <person name="Yang X."/>
            <person name="Kang M."/>
            <person name="Yang Y."/>
            <person name="Xiong H."/>
            <person name="Wang M."/>
            <person name="Zhang Z."/>
            <person name="Wang Z."/>
            <person name="Wu H."/>
            <person name="Ma T."/>
            <person name="Liu J."/>
            <person name="Xi Z."/>
        </authorList>
    </citation>
    <scope>NUCLEOTIDE SEQUENCE [LARGE SCALE GENOMIC DNA]</scope>
    <source>
        <strain evidence="2">J267</strain>
        <tissue evidence="2">Leaf</tissue>
    </source>
</reference>
<name>A0A5J4ZJ30_9ASTE</name>
<dbReference type="Proteomes" id="UP000325577">
    <property type="component" value="Linkage Group LG7"/>
</dbReference>
<accession>A0A5J4ZJ30</accession>
<feature type="compositionally biased region" description="Polar residues" evidence="1">
    <location>
        <begin position="32"/>
        <end position="49"/>
    </location>
</feature>
<evidence type="ECO:0000313" key="2">
    <source>
        <dbReference type="EMBL" id="KAA8517824.1"/>
    </source>
</evidence>
<dbReference type="EMBL" id="CM018050">
    <property type="protein sequence ID" value="KAA8517824.1"/>
    <property type="molecule type" value="Genomic_DNA"/>
</dbReference>
<feature type="compositionally biased region" description="Polar residues" evidence="1">
    <location>
        <begin position="58"/>
        <end position="68"/>
    </location>
</feature>
<gene>
    <name evidence="2" type="ORF">F0562_015311</name>
</gene>
<feature type="region of interest" description="Disordered" evidence="1">
    <location>
        <begin position="1"/>
        <end position="68"/>
    </location>
</feature>
<protein>
    <submittedName>
        <fullName evidence="2">Uncharacterized protein</fullName>
    </submittedName>
</protein>
<organism evidence="2 3">
    <name type="scientific">Nyssa sinensis</name>
    <dbReference type="NCBI Taxonomy" id="561372"/>
    <lineage>
        <taxon>Eukaryota</taxon>
        <taxon>Viridiplantae</taxon>
        <taxon>Streptophyta</taxon>
        <taxon>Embryophyta</taxon>
        <taxon>Tracheophyta</taxon>
        <taxon>Spermatophyta</taxon>
        <taxon>Magnoliopsida</taxon>
        <taxon>eudicotyledons</taxon>
        <taxon>Gunneridae</taxon>
        <taxon>Pentapetalae</taxon>
        <taxon>asterids</taxon>
        <taxon>Cornales</taxon>
        <taxon>Nyssaceae</taxon>
        <taxon>Nyssa</taxon>
    </lineage>
</organism>
<sequence length="416" mass="44056">MYDSDNHFPEELINGGSNTSGAEKGECHTRSKPASSKKSNPFDQAQQSRFPAAPKVSIQPTAPSKTIQPITQRAAPIGGGALSHTHPASSIGPRGIGPLVTLPQITPTKVGQEGQQAKATVQPASPFAQPNTQKDRFNTVSIPVSQQSGVTARAHTPAPLVRVLIQQLKQGHCSGSVVRSSQPQLSGSSTSMVTVHHTVHSFYSNNIQPLMLTATNVACQPAPLVDRAFLYALDVEASGPEFSVNEKDLNGLQQGPDPTIAKAQPFVSSSNVEATIRSFQDVGQTMNVSNCSFQRADASKNLVHLNGSDISVQPITEVHPSYMSLGKVHGPSVAASASQHDLSVLPTTEAHSLLSLEAGASAAELHLPSLLAGQELDQFEVLPHNSIEIVFPSNSPFLDDPKMMQRLSPADPNLIP</sequence>
<keyword evidence="3" id="KW-1185">Reference proteome</keyword>
<dbReference type="AlphaFoldDB" id="A0A5J4ZJ30"/>
<evidence type="ECO:0000256" key="1">
    <source>
        <dbReference type="SAM" id="MobiDB-lite"/>
    </source>
</evidence>
<evidence type="ECO:0000313" key="3">
    <source>
        <dbReference type="Proteomes" id="UP000325577"/>
    </source>
</evidence>
<proteinExistence type="predicted"/>
<feature type="compositionally biased region" description="Basic and acidic residues" evidence="1">
    <location>
        <begin position="1"/>
        <end position="10"/>
    </location>
</feature>